<dbReference type="SMART" id="SM01232">
    <property type="entry name" value="H2TH"/>
    <property type="match status" value="1"/>
</dbReference>
<dbReference type="GO" id="GO:0003684">
    <property type="term" value="F:damaged DNA binding"/>
    <property type="evidence" value="ECO:0007669"/>
    <property type="project" value="InterPro"/>
</dbReference>
<keyword evidence="7" id="KW-0456">Lyase</keyword>
<dbReference type="PANTHER" id="PTHR22993">
    <property type="entry name" value="FORMAMIDOPYRIMIDINE-DNA GLYCOSYLASE"/>
    <property type="match status" value="1"/>
</dbReference>
<dbReference type="Proteomes" id="UP000294558">
    <property type="component" value="Unassembled WGS sequence"/>
</dbReference>
<dbReference type="Pfam" id="PF01149">
    <property type="entry name" value="Fapy_DNA_glyco"/>
    <property type="match status" value="1"/>
</dbReference>
<dbReference type="GO" id="GO:0008270">
    <property type="term" value="F:zinc ion binding"/>
    <property type="evidence" value="ECO:0007669"/>
    <property type="project" value="InterPro"/>
</dbReference>
<keyword evidence="6" id="KW-0234">DNA repair</keyword>
<evidence type="ECO:0000256" key="3">
    <source>
        <dbReference type="ARBA" id="ARBA00022763"/>
    </source>
</evidence>
<dbReference type="SUPFAM" id="SSF46946">
    <property type="entry name" value="S13-like H2TH domain"/>
    <property type="match status" value="1"/>
</dbReference>
<dbReference type="InterPro" id="IPR012319">
    <property type="entry name" value="FPG_cat"/>
</dbReference>
<comment type="similarity">
    <text evidence="2">Belongs to the FPG family.</text>
</comment>
<evidence type="ECO:0000313" key="13">
    <source>
        <dbReference type="Proteomes" id="UP000294558"/>
    </source>
</evidence>
<accession>A0A4R7HZD6</accession>
<dbReference type="OrthoDB" id="9800855at2"/>
<evidence type="ECO:0000256" key="1">
    <source>
        <dbReference type="ARBA" id="ARBA00001668"/>
    </source>
</evidence>
<keyword evidence="3" id="KW-0227">DNA damage</keyword>
<feature type="domain" description="Formamidopyrimidine-DNA glycosylase catalytic" evidence="11">
    <location>
        <begin position="2"/>
        <end position="120"/>
    </location>
</feature>
<protein>
    <submittedName>
        <fullName evidence="12">Formamidopyrimidine-DNA glycosylase</fullName>
    </submittedName>
</protein>
<proteinExistence type="inferred from homology"/>
<keyword evidence="9" id="KW-0326">Glycosidase</keyword>
<evidence type="ECO:0000256" key="10">
    <source>
        <dbReference type="SAM" id="MobiDB-lite"/>
    </source>
</evidence>
<evidence type="ECO:0000259" key="11">
    <source>
        <dbReference type="PROSITE" id="PS51068"/>
    </source>
</evidence>
<gene>
    <name evidence="12" type="ORF">BDK89_2199</name>
</gene>
<comment type="catalytic activity">
    <reaction evidence="1">
        <text>Hydrolysis of DNA containing ring-opened 7-methylguanine residues, releasing 2,6-diamino-4-hydroxy-5-(N-methyl)formamidopyrimidine.</text>
        <dbReference type="EC" id="3.2.2.23"/>
    </reaction>
</comment>
<dbReference type="Pfam" id="PF06831">
    <property type="entry name" value="H2TH"/>
    <property type="match status" value="1"/>
</dbReference>
<dbReference type="InterPro" id="IPR010979">
    <property type="entry name" value="Ribosomal_uS13-like_H2TH"/>
</dbReference>
<organism evidence="12 13">
    <name type="scientific">Ilumatobacter fluminis</name>
    <dbReference type="NCBI Taxonomy" id="467091"/>
    <lineage>
        <taxon>Bacteria</taxon>
        <taxon>Bacillati</taxon>
        <taxon>Actinomycetota</taxon>
        <taxon>Acidimicrobiia</taxon>
        <taxon>Acidimicrobiales</taxon>
        <taxon>Ilumatobacteraceae</taxon>
        <taxon>Ilumatobacter</taxon>
    </lineage>
</organism>
<keyword evidence="4" id="KW-0378">Hydrolase</keyword>
<evidence type="ECO:0000256" key="9">
    <source>
        <dbReference type="ARBA" id="ARBA00023295"/>
    </source>
</evidence>
<evidence type="ECO:0000256" key="2">
    <source>
        <dbReference type="ARBA" id="ARBA00009409"/>
    </source>
</evidence>
<feature type="region of interest" description="Disordered" evidence="10">
    <location>
        <begin position="212"/>
        <end position="239"/>
    </location>
</feature>
<reference evidence="12 13" key="1">
    <citation type="submission" date="2019-03" db="EMBL/GenBank/DDBJ databases">
        <title>Sequencing the genomes of 1000 actinobacteria strains.</title>
        <authorList>
            <person name="Klenk H.-P."/>
        </authorList>
    </citation>
    <scope>NUCLEOTIDE SEQUENCE [LARGE SCALE GENOMIC DNA]</scope>
    <source>
        <strain evidence="12 13">DSM 18936</strain>
    </source>
</reference>
<dbReference type="Gene3D" id="1.10.8.50">
    <property type="match status" value="1"/>
</dbReference>
<name>A0A4R7HZD6_9ACTN</name>
<dbReference type="Gene3D" id="3.20.190.10">
    <property type="entry name" value="MutM-like, N-terminal"/>
    <property type="match status" value="1"/>
</dbReference>
<evidence type="ECO:0000256" key="8">
    <source>
        <dbReference type="ARBA" id="ARBA00023268"/>
    </source>
</evidence>
<dbReference type="GO" id="GO:0006284">
    <property type="term" value="P:base-excision repair"/>
    <property type="evidence" value="ECO:0007669"/>
    <property type="project" value="InterPro"/>
</dbReference>
<keyword evidence="5" id="KW-0238">DNA-binding</keyword>
<dbReference type="PROSITE" id="PS51068">
    <property type="entry name" value="FPG_CAT"/>
    <property type="match status" value="1"/>
</dbReference>
<dbReference type="GO" id="GO:0034039">
    <property type="term" value="F:8-oxo-7,8-dihydroguanine DNA N-glycosylase activity"/>
    <property type="evidence" value="ECO:0007669"/>
    <property type="project" value="TreeGrafter"/>
</dbReference>
<dbReference type="EMBL" id="SOAU01000001">
    <property type="protein sequence ID" value="TDT16607.1"/>
    <property type="molecule type" value="Genomic_DNA"/>
</dbReference>
<dbReference type="InterPro" id="IPR015886">
    <property type="entry name" value="H2TH_FPG"/>
</dbReference>
<dbReference type="GO" id="GO:0003906">
    <property type="term" value="F:DNA-(apurinic or apyrimidinic site) endonuclease activity"/>
    <property type="evidence" value="ECO:0007669"/>
    <property type="project" value="InterPro"/>
</dbReference>
<keyword evidence="13" id="KW-1185">Reference proteome</keyword>
<dbReference type="InterPro" id="IPR035937">
    <property type="entry name" value="FPG_N"/>
</dbReference>
<dbReference type="PANTHER" id="PTHR22993:SF9">
    <property type="entry name" value="FORMAMIDOPYRIMIDINE-DNA GLYCOSYLASE"/>
    <property type="match status" value="1"/>
</dbReference>
<evidence type="ECO:0000256" key="6">
    <source>
        <dbReference type="ARBA" id="ARBA00023204"/>
    </source>
</evidence>
<dbReference type="SUPFAM" id="SSF81624">
    <property type="entry name" value="N-terminal domain of MutM-like DNA repair proteins"/>
    <property type="match status" value="1"/>
</dbReference>
<dbReference type="SMART" id="SM00898">
    <property type="entry name" value="Fapy_DNA_glyco"/>
    <property type="match status" value="1"/>
</dbReference>
<evidence type="ECO:0000313" key="12">
    <source>
        <dbReference type="EMBL" id="TDT16607.1"/>
    </source>
</evidence>
<evidence type="ECO:0000256" key="7">
    <source>
        <dbReference type="ARBA" id="ARBA00023239"/>
    </source>
</evidence>
<evidence type="ECO:0000256" key="5">
    <source>
        <dbReference type="ARBA" id="ARBA00023125"/>
    </source>
</evidence>
<evidence type="ECO:0000256" key="4">
    <source>
        <dbReference type="ARBA" id="ARBA00022801"/>
    </source>
</evidence>
<dbReference type="RefSeq" id="WP_133868967.1">
    <property type="nucleotide sequence ID" value="NZ_SOAU01000001.1"/>
</dbReference>
<dbReference type="GO" id="GO:0016829">
    <property type="term" value="F:lyase activity"/>
    <property type="evidence" value="ECO:0007669"/>
    <property type="project" value="UniProtKB-KW"/>
</dbReference>
<dbReference type="AlphaFoldDB" id="A0A4R7HZD6"/>
<keyword evidence="8" id="KW-0511">Multifunctional enzyme</keyword>
<comment type="caution">
    <text evidence="12">The sequence shown here is derived from an EMBL/GenBank/DDBJ whole genome shotgun (WGS) entry which is preliminary data.</text>
</comment>
<sequence length="257" mass="28184">MPEGLEAEIYRRSADHVVARRVARVEVDDHQAMAAELVRELPGRTVEATRRRGKHVLLDLDDGRSLALHFGMTGRLIVDGVSAIDRLEYASGRDDPAWNRLVVTFDDATTLRVNDPRRWAVFTLDPDLARLGPDFLTLDVDDLVVRLGRRRAAVKTILLDQSVVAGFGNMCVDEVLWQSGISPAAPANSLDRARLEAFVAACGEHLPAMLERGGSHTGTLDPEARSAVPPCPRDGAPMRRDTIGGRTTIWCPVHQTG</sequence>